<dbReference type="Gene3D" id="3.40.80.10">
    <property type="entry name" value="Peptidoglycan recognition protein-like"/>
    <property type="match status" value="1"/>
</dbReference>
<sequence>MNNTNPVGNNGYYGYEVCQSMGADDKTFLANEQLIFQDAARLLKEEGLPANRNTVRLHCEFVRTSCPHRSAKLHTGFDPVTQGLLPKDKQLQLKDYFIKQIRQYMDGKIPTATVVKSSSASSNTVKPVASGWKRNNYGTYYKSENATYSNGNTPIITRTVGPFRSCPQAGLLPAGATIVYDTVCLQDYHVWVSYVTNKGYRVWLPIRTWNGVAPGNAGYAVGPLWGYIS</sequence>
<evidence type="ECO:0000313" key="4">
    <source>
        <dbReference type="Proteomes" id="UP001432173"/>
    </source>
</evidence>
<evidence type="ECO:0000256" key="1">
    <source>
        <dbReference type="ARBA" id="ARBA00007553"/>
    </source>
</evidence>
<evidence type="ECO:0000259" key="2">
    <source>
        <dbReference type="PROSITE" id="PS51781"/>
    </source>
</evidence>
<dbReference type="InterPro" id="IPR003646">
    <property type="entry name" value="SH3-like_bac-type"/>
</dbReference>
<proteinExistence type="inferred from homology"/>
<keyword evidence="3" id="KW-0378">Hydrolase</keyword>
<dbReference type="Pfam" id="PF08460">
    <property type="entry name" value="SH3_5"/>
    <property type="match status" value="1"/>
</dbReference>
<organism evidence="3 4">
    <name type="scientific">Staphylococcus phage CF9</name>
    <dbReference type="NCBI Taxonomy" id="3113741"/>
    <lineage>
        <taxon>Viruses</taxon>
        <taxon>Duplodnaviria</taxon>
        <taxon>Heunggongvirae</taxon>
        <taxon>Uroviricota</taxon>
        <taxon>Caudoviricetes</taxon>
        <taxon>Sextaecvirus</taxon>
    </lineage>
</organism>
<dbReference type="SUPFAM" id="SSF55846">
    <property type="entry name" value="N-acetylmuramoyl-L-alanine amidase-like"/>
    <property type="match status" value="1"/>
</dbReference>
<dbReference type="GO" id="GO:0008745">
    <property type="term" value="F:N-acetylmuramoyl-L-alanine amidase activity"/>
    <property type="evidence" value="ECO:0007669"/>
    <property type="project" value="UniProtKB-EC"/>
</dbReference>
<dbReference type="EC" id="3.5.1.28" evidence="3"/>
<feature type="domain" description="SH3b" evidence="2">
    <location>
        <begin position="143"/>
        <end position="212"/>
    </location>
</feature>
<dbReference type="PROSITE" id="PS51781">
    <property type="entry name" value="SH3B"/>
    <property type="match status" value="1"/>
</dbReference>
<accession>A0AAX4J6U0</accession>
<gene>
    <name evidence="3" type="ORF">CF9_0044</name>
</gene>
<protein>
    <submittedName>
        <fullName evidence="3">Endolysin</fullName>
        <ecNumber evidence="3">3.5.1.28</ecNumber>
    </submittedName>
</protein>
<name>A0AAX4J6U0_9CAUD</name>
<comment type="similarity">
    <text evidence="1">Belongs to the N-acetylmuramoyl-L-alanine amidase 2 family.</text>
</comment>
<dbReference type="Proteomes" id="UP001432173">
    <property type="component" value="Segment"/>
</dbReference>
<reference evidence="3" key="1">
    <citation type="submission" date="2023-12" db="EMBL/GenBank/DDBJ databases">
        <title>Isolation and Characterisation of Novel Lytic Bacteriophages for therapeutic applications in Prosthetic Joint Infections.</title>
        <authorList>
            <person name="Burton N."/>
            <person name="Melo L.D.R."/>
            <person name="Pearce B."/>
            <person name="Tadesse M.D."/>
            <person name="Vryonis E."/>
            <person name="Sagona A."/>
        </authorList>
    </citation>
    <scope>NUCLEOTIDE SEQUENCE</scope>
</reference>
<dbReference type="GO" id="GO:0009253">
    <property type="term" value="P:peptidoglycan catabolic process"/>
    <property type="evidence" value="ECO:0007669"/>
    <property type="project" value="InterPro"/>
</dbReference>
<dbReference type="EMBL" id="PP034389">
    <property type="protein sequence ID" value="WRW34486.1"/>
    <property type="molecule type" value="Genomic_DNA"/>
</dbReference>
<dbReference type="SMART" id="SM00287">
    <property type="entry name" value="SH3b"/>
    <property type="match status" value="1"/>
</dbReference>
<evidence type="ECO:0000313" key="3">
    <source>
        <dbReference type="EMBL" id="WRW34486.1"/>
    </source>
</evidence>
<dbReference type="InterPro" id="IPR036505">
    <property type="entry name" value="Amidase/PGRP_sf"/>
</dbReference>
<dbReference type="Gene3D" id="2.30.30.40">
    <property type="entry name" value="SH3 Domains"/>
    <property type="match status" value="1"/>
</dbReference>